<dbReference type="PANTHER" id="PTHR42756:SF1">
    <property type="entry name" value="TRANSCRIPTIONAL REPRESSOR OF EMRAB OPERON"/>
    <property type="match status" value="1"/>
</dbReference>
<dbReference type="AlphaFoldDB" id="A0A072NVB0"/>
<keyword evidence="3" id="KW-0804">Transcription</keyword>
<protein>
    <submittedName>
        <fullName evidence="5">Transcriptional regulator</fullName>
    </submittedName>
</protein>
<proteinExistence type="predicted"/>
<keyword evidence="2" id="KW-0238">DNA-binding</keyword>
<evidence type="ECO:0000256" key="1">
    <source>
        <dbReference type="ARBA" id="ARBA00023015"/>
    </source>
</evidence>
<dbReference type="SMART" id="SM00347">
    <property type="entry name" value="HTH_MARR"/>
    <property type="match status" value="1"/>
</dbReference>
<evidence type="ECO:0000256" key="3">
    <source>
        <dbReference type="ARBA" id="ARBA00023163"/>
    </source>
</evidence>
<organism evidence="5 6">
    <name type="scientific">Schinkia azotoformans MEV2011</name>
    <dbReference type="NCBI Taxonomy" id="1348973"/>
    <lineage>
        <taxon>Bacteria</taxon>
        <taxon>Bacillati</taxon>
        <taxon>Bacillota</taxon>
        <taxon>Bacilli</taxon>
        <taxon>Bacillales</taxon>
        <taxon>Bacillaceae</taxon>
        <taxon>Calidifontibacillus/Schinkia group</taxon>
        <taxon>Schinkia</taxon>
    </lineage>
</organism>
<dbReference type="RefSeq" id="WP_035197181.1">
    <property type="nucleotide sequence ID" value="NZ_JJRY01000017.1"/>
</dbReference>
<dbReference type="OrthoDB" id="162531at2"/>
<name>A0A072NVB0_SCHAZ</name>
<dbReference type="Pfam" id="PF01047">
    <property type="entry name" value="MarR"/>
    <property type="match status" value="1"/>
</dbReference>
<dbReference type="SUPFAM" id="SSF46785">
    <property type="entry name" value="Winged helix' DNA-binding domain"/>
    <property type="match status" value="1"/>
</dbReference>
<gene>
    <name evidence="5" type="ORF">M670_03592</name>
</gene>
<feature type="domain" description="HTH marR-type" evidence="4">
    <location>
        <begin position="5"/>
        <end position="136"/>
    </location>
</feature>
<dbReference type="Gene3D" id="1.10.10.10">
    <property type="entry name" value="Winged helix-like DNA-binding domain superfamily/Winged helix DNA-binding domain"/>
    <property type="match status" value="1"/>
</dbReference>
<dbReference type="PROSITE" id="PS50995">
    <property type="entry name" value="HTH_MARR_2"/>
    <property type="match status" value="1"/>
</dbReference>
<comment type="caution">
    <text evidence="5">The sequence shown here is derived from an EMBL/GenBank/DDBJ whole genome shotgun (WGS) entry which is preliminary data.</text>
</comment>
<evidence type="ECO:0000256" key="2">
    <source>
        <dbReference type="ARBA" id="ARBA00023125"/>
    </source>
</evidence>
<sequence>MKIHTNSIRKQIGNINKSYYDLITHEIGDTNLTVPQVLVCRCIKDEPQMVSSISETVKLANSTVSSIIDRLEKNGYVTRIRDSKDRRIVWVAGTEKLAQLRKKMPVLEESFFEILFEDLDEESVEQIYRSLELLANHMMKKVSEYKKE</sequence>
<accession>A0A072NVB0</accession>
<evidence type="ECO:0000259" key="4">
    <source>
        <dbReference type="PROSITE" id="PS50995"/>
    </source>
</evidence>
<dbReference type="GO" id="GO:0003677">
    <property type="term" value="F:DNA binding"/>
    <property type="evidence" value="ECO:0007669"/>
    <property type="project" value="UniProtKB-KW"/>
</dbReference>
<dbReference type="EMBL" id="JJRY01000017">
    <property type="protein sequence ID" value="KEF37170.1"/>
    <property type="molecule type" value="Genomic_DNA"/>
</dbReference>
<dbReference type="GO" id="GO:0003700">
    <property type="term" value="F:DNA-binding transcription factor activity"/>
    <property type="evidence" value="ECO:0007669"/>
    <property type="project" value="InterPro"/>
</dbReference>
<reference evidence="5 6" key="1">
    <citation type="submission" date="2014-04" db="EMBL/GenBank/DDBJ databases">
        <title>Draft genome sequence of Bacillus azotoformans MEV2011, a (co-) denitrifying strain unable to grow in the presence of oxygen.</title>
        <authorList>
            <person name="Nielsen M."/>
            <person name="Schreiber L."/>
            <person name="Finster K."/>
            <person name="Schramm A."/>
        </authorList>
    </citation>
    <scope>NUCLEOTIDE SEQUENCE [LARGE SCALE GENOMIC DNA]</scope>
    <source>
        <strain evidence="5 6">MEV2011</strain>
    </source>
</reference>
<dbReference type="InterPro" id="IPR036390">
    <property type="entry name" value="WH_DNA-bd_sf"/>
</dbReference>
<dbReference type="Proteomes" id="UP000027936">
    <property type="component" value="Unassembled WGS sequence"/>
</dbReference>
<keyword evidence="1" id="KW-0805">Transcription regulation</keyword>
<dbReference type="InterPro" id="IPR000835">
    <property type="entry name" value="HTH_MarR-typ"/>
</dbReference>
<evidence type="ECO:0000313" key="5">
    <source>
        <dbReference type="EMBL" id="KEF37170.1"/>
    </source>
</evidence>
<evidence type="ECO:0000313" key="6">
    <source>
        <dbReference type="Proteomes" id="UP000027936"/>
    </source>
</evidence>
<dbReference type="PATRIC" id="fig|1348973.3.peg.3464"/>
<dbReference type="PANTHER" id="PTHR42756">
    <property type="entry name" value="TRANSCRIPTIONAL REGULATOR, MARR"/>
    <property type="match status" value="1"/>
</dbReference>
<dbReference type="InterPro" id="IPR036388">
    <property type="entry name" value="WH-like_DNA-bd_sf"/>
</dbReference>